<accession>A5N575</accession>
<dbReference type="EMBL" id="CP000673">
    <property type="protein sequence ID" value="EDK32456.1"/>
    <property type="molecule type" value="Genomic_DNA"/>
</dbReference>
<dbReference type="RefSeq" id="WP_011988971.1">
    <property type="nucleotide sequence ID" value="NC_009706.1"/>
</dbReference>
<sequence>MLNKPLLKKVFSLENILFIFILQLLIIVLCVSCKNKTGYDFSDWPYTIREIYGSKIFVHNPVDGLLIDVKEKKITKLFDSEKVDATRVQGSTLSNITISPDCKNIIFNFDGGDEDLIDKNKDEDQLKIYNIQSKKLKTLVEKGGYNAVGCWSKDSSKYIFSSNRLDSIYIYDIKSTKSKEIKRPNGKFKRNCNIVYIKDNYILCVIDNSLYQYSDNSWNKVLDDWDGYIYSNSADNCYLIDKNQVSKLVPKTRQVNKVYSIPANSNAILVFGATDMFAFLKDNEIHVFDTLTNKEILFKVQDKLEDFPIYYISPNKDRILMRSYNDDKITVATIGSSEIYKYDTRKKPSHYPAGWYDNDSFILINGENVKKPKVVNIKTQEEKNLIGW</sequence>
<proteinExistence type="predicted"/>
<name>A5N575_CLOK5</name>
<dbReference type="Gene3D" id="2.120.10.30">
    <property type="entry name" value="TolB, C-terminal domain"/>
    <property type="match status" value="1"/>
</dbReference>
<keyword evidence="2" id="KW-1185">Reference proteome</keyword>
<dbReference type="KEGG" id="ckl:CKL_0402"/>
<dbReference type="HOGENOM" id="CLU_711162_0_0_9"/>
<dbReference type="SUPFAM" id="SSF82171">
    <property type="entry name" value="DPP6 N-terminal domain-like"/>
    <property type="match status" value="1"/>
</dbReference>
<protein>
    <submittedName>
        <fullName evidence="1">Uncharacterized protein</fullName>
    </submittedName>
</protein>
<dbReference type="AlphaFoldDB" id="A5N575"/>
<dbReference type="STRING" id="431943.CKL_0402"/>
<reference evidence="1 2" key="1">
    <citation type="journal article" date="2008" name="Proc. Natl. Acad. Sci. U.S.A.">
        <title>The genome of Clostridium kluyveri, a strict anaerobe with unique metabolic features.</title>
        <authorList>
            <person name="Seedorf H."/>
            <person name="Fricke W.F."/>
            <person name="Veith B."/>
            <person name="Brueggemann H."/>
            <person name="Liesegang H."/>
            <person name="Strittmatter A."/>
            <person name="Miethke M."/>
            <person name="Buckel W."/>
            <person name="Hinderberger J."/>
            <person name="Li F."/>
            <person name="Hagemeier C."/>
            <person name="Thauer R.K."/>
            <person name="Gottschalk G."/>
        </authorList>
    </citation>
    <scope>NUCLEOTIDE SEQUENCE [LARGE SCALE GENOMIC DNA]</scope>
    <source>
        <strain evidence="2">ATCC 8527 / DSM 555 / NCIMB 10680</strain>
    </source>
</reference>
<evidence type="ECO:0000313" key="2">
    <source>
        <dbReference type="Proteomes" id="UP000002411"/>
    </source>
</evidence>
<evidence type="ECO:0000313" key="1">
    <source>
        <dbReference type="EMBL" id="EDK32456.1"/>
    </source>
</evidence>
<gene>
    <name evidence="1" type="ordered locus">CKL_0402</name>
</gene>
<dbReference type="InterPro" id="IPR011042">
    <property type="entry name" value="6-blade_b-propeller_TolB-like"/>
</dbReference>
<organism evidence="1 2">
    <name type="scientific">Clostridium kluyveri (strain ATCC 8527 / DSM 555 / NBRC 12016 / NCIMB 10680 / K1)</name>
    <dbReference type="NCBI Taxonomy" id="431943"/>
    <lineage>
        <taxon>Bacteria</taxon>
        <taxon>Bacillati</taxon>
        <taxon>Bacillota</taxon>
        <taxon>Clostridia</taxon>
        <taxon>Eubacteriales</taxon>
        <taxon>Clostridiaceae</taxon>
        <taxon>Clostridium</taxon>
    </lineage>
</organism>
<dbReference type="Proteomes" id="UP000002411">
    <property type="component" value="Chromosome"/>
</dbReference>